<dbReference type="InParanoid" id="G3HE30"/>
<dbReference type="Proteomes" id="UP000001075">
    <property type="component" value="Unassembled WGS sequence"/>
</dbReference>
<protein>
    <submittedName>
        <fullName evidence="2">Uncharacterized protein</fullName>
    </submittedName>
</protein>
<accession>G3HE30</accession>
<proteinExistence type="predicted"/>
<sequence length="53" mass="5855">MIQEVCGFMKCCFSRSPRTNGAQVHQEGENVPRGISEELSNLLASTRKGEAKE</sequence>
<evidence type="ECO:0000256" key="1">
    <source>
        <dbReference type="SAM" id="MobiDB-lite"/>
    </source>
</evidence>
<evidence type="ECO:0000313" key="2">
    <source>
        <dbReference type="EMBL" id="EGV97011.1"/>
    </source>
</evidence>
<organism evidence="2 3">
    <name type="scientific">Cricetulus griseus</name>
    <name type="common">Chinese hamster</name>
    <name type="synonym">Cricetulus barabensis griseus</name>
    <dbReference type="NCBI Taxonomy" id="10029"/>
    <lineage>
        <taxon>Eukaryota</taxon>
        <taxon>Metazoa</taxon>
        <taxon>Chordata</taxon>
        <taxon>Craniata</taxon>
        <taxon>Vertebrata</taxon>
        <taxon>Euteleostomi</taxon>
        <taxon>Mammalia</taxon>
        <taxon>Eutheria</taxon>
        <taxon>Euarchontoglires</taxon>
        <taxon>Glires</taxon>
        <taxon>Rodentia</taxon>
        <taxon>Myomorpha</taxon>
        <taxon>Muroidea</taxon>
        <taxon>Cricetidae</taxon>
        <taxon>Cricetinae</taxon>
        <taxon>Cricetulus</taxon>
    </lineage>
</organism>
<reference evidence="3" key="1">
    <citation type="journal article" date="2011" name="Nat. Biotechnol.">
        <title>The genomic sequence of the Chinese hamster ovary (CHO)-K1 cell line.</title>
        <authorList>
            <person name="Xu X."/>
            <person name="Nagarajan H."/>
            <person name="Lewis N.E."/>
            <person name="Pan S."/>
            <person name="Cai Z."/>
            <person name="Liu X."/>
            <person name="Chen W."/>
            <person name="Xie M."/>
            <person name="Wang W."/>
            <person name="Hammond S."/>
            <person name="Andersen M.R."/>
            <person name="Neff N."/>
            <person name="Passarelli B."/>
            <person name="Koh W."/>
            <person name="Fan H.C."/>
            <person name="Wang J."/>
            <person name="Gui Y."/>
            <person name="Lee K.H."/>
            <person name="Betenbaugh M.J."/>
            <person name="Quake S.R."/>
            <person name="Famili I."/>
            <person name="Palsson B.O."/>
            <person name="Wang J."/>
        </authorList>
    </citation>
    <scope>NUCLEOTIDE SEQUENCE [LARGE SCALE GENOMIC DNA]</scope>
    <source>
        <strain evidence="3">CHO K1 cell line</strain>
    </source>
</reference>
<name>G3HE30_CRIGR</name>
<dbReference type="EMBL" id="JH000308">
    <property type="protein sequence ID" value="EGV97011.1"/>
    <property type="molecule type" value="Genomic_DNA"/>
</dbReference>
<feature type="region of interest" description="Disordered" evidence="1">
    <location>
        <begin position="17"/>
        <end position="36"/>
    </location>
</feature>
<gene>
    <name evidence="2" type="ORF">I79_008801</name>
</gene>
<evidence type="ECO:0000313" key="3">
    <source>
        <dbReference type="Proteomes" id="UP000001075"/>
    </source>
</evidence>
<dbReference type="AlphaFoldDB" id="G3HE30"/>